<evidence type="ECO:0000313" key="3">
    <source>
        <dbReference type="Proteomes" id="UP001596139"/>
    </source>
</evidence>
<feature type="transmembrane region" description="Helical" evidence="1">
    <location>
        <begin position="67"/>
        <end position="86"/>
    </location>
</feature>
<gene>
    <name evidence="2" type="ORF">ACFP4F_16610</name>
</gene>
<reference evidence="3" key="1">
    <citation type="journal article" date="2019" name="Int. J. Syst. Evol. Microbiol.">
        <title>The Global Catalogue of Microorganisms (GCM) 10K type strain sequencing project: providing services to taxonomists for standard genome sequencing and annotation.</title>
        <authorList>
            <consortium name="The Broad Institute Genomics Platform"/>
            <consortium name="The Broad Institute Genome Sequencing Center for Infectious Disease"/>
            <person name="Wu L."/>
            <person name="Ma J."/>
        </authorList>
    </citation>
    <scope>NUCLEOTIDE SEQUENCE [LARGE SCALE GENOMIC DNA]</scope>
    <source>
        <strain evidence="3">CGMCC 1.15180</strain>
    </source>
</reference>
<dbReference type="EMBL" id="JBHSPX010000004">
    <property type="protein sequence ID" value="MFC6064159.1"/>
    <property type="molecule type" value="Genomic_DNA"/>
</dbReference>
<name>A0ABW1MK59_9ACTN</name>
<keyword evidence="1" id="KW-0472">Membrane</keyword>
<proteinExistence type="predicted"/>
<evidence type="ECO:0000313" key="2">
    <source>
        <dbReference type="EMBL" id="MFC6064159.1"/>
    </source>
</evidence>
<accession>A0ABW1MK59</accession>
<evidence type="ECO:0000256" key="1">
    <source>
        <dbReference type="SAM" id="Phobius"/>
    </source>
</evidence>
<organism evidence="2 3">
    <name type="scientific">Streptomyces ochraceiscleroticus</name>
    <dbReference type="NCBI Taxonomy" id="47761"/>
    <lineage>
        <taxon>Bacteria</taxon>
        <taxon>Bacillati</taxon>
        <taxon>Actinomycetota</taxon>
        <taxon>Actinomycetes</taxon>
        <taxon>Kitasatosporales</taxon>
        <taxon>Streptomycetaceae</taxon>
        <taxon>Streptomyces</taxon>
    </lineage>
</organism>
<keyword evidence="1" id="KW-0812">Transmembrane</keyword>
<dbReference type="Proteomes" id="UP001596139">
    <property type="component" value="Unassembled WGS sequence"/>
</dbReference>
<evidence type="ECO:0008006" key="4">
    <source>
        <dbReference type="Google" id="ProtNLM"/>
    </source>
</evidence>
<keyword evidence="1" id="KW-1133">Transmembrane helix</keyword>
<feature type="transmembrane region" description="Helical" evidence="1">
    <location>
        <begin position="16"/>
        <end position="36"/>
    </location>
</feature>
<keyword evidence="3" id="KW-1185">Reference proteome</keyword>
<dbReference type="RefSeq" id="WP_169749886.1">
    <property type="nucleotide sequence ID" value="NZ_JBHSPX010000004.1"/>
</dbReference>
<comment type="caution">
    <text evidence="2">The sequence shown here is derived from an EMBL/GenBank/DDBJ whole genome shotgun (WGS) entry which is preliminary data.</text>
</comment>
<protein>
    <recommendedName>
        <fullName evidence="4">Integral membrane protein</fullName>
    </recommendedName>
</protein>
<sequence>MLFVAALPLARRHRSLFTVCSATAAGQLVLHFWLAWAGEHHAMAHGGHPMHASQHDPHAMWHAGQHGGTAMTAAHVLAALLVAWCLQRADAAGQKLVRLAAGMVRRLGDALVALARTVVRDGRLTRARRQGLVRAVRARAQSPPDAAAVLTYEVVRRGPPTMGAFPVARAGRILAHPHYT</sequence>